<keyword evidence="1" id="KW-0812">Transmembrane</keyword>
<gene>
    <name evidence="2" type="ORF">NX786_11270</name>
</gene>
<evidence type="ECO:0000313" key="3">
    <source>
        <dbReference type="Proteomes" id="UP001165263"/>
    </source>
</evidence>
<comment type="caution">
    <text evidence="2">The sequence shown here is derived from an EMBL/GenBank/DDBJ whole genome shotgun (WGS) entry which is preliminary data.</text>
</comment>
<reference evidence="2" key="1">
    <citation type="submission" date="2022-08" db="EMBL/GenBank/DDBJ databases">
        <title>Reclassification of Massilia species as members of the genera Telluria, Duganella, Pseudoduganella, Mokoshia gen. nov. and Zemynaea gen. nov. using orthogonal and non-orthogonal genome-based approaches.</title>
        <authorList>
            <person name="Bowman J.P."/>
        </authorList>
    </citation>
    <scope>NUCLEOTIDE SEQUENCE</scope>
    <source>
        <strain evidence="2">LMG 11547</strain>
    </source>
</reference>
<accession>A0ABT2BXQ2</accession>
<dbReference type="Proteomes" id="UP001165263">
    <property type="component" value="Unassembled WGS sequence"/>
</dbReference>
<evidence type="ECO:0000256" key="1">
    <source>
        <dbReference type="SAM" id="Phobius"/>
    </source>
</evidence>
<organism evidence="2 3">
    <name type="scientific">Telluria mixta</name>
    <dbReference type="NCBI Taxonomy" id="34071"/>
    <lineage>
        <taxon>Bacteria</taxon>
        <taxon>Pseudomonadati</taxon>
        <taxon>Pseudomonadota</taxon>
        <taxon>Betaproteobacteria</taxon>
        <taxon>Burkholderiales</taxon>
        <taxon>Oxalobacteraceae</taxon>
        <taxon>Telluria group</taxon>
        <taxon>Telluria</taxon>
    </lineage>
</organism>
<proteinExistence type="predicted"/>
<evidence type="ECO:0000313" key="2">
    <source>
        <dbReference type="EMBL" id="MCS0629913.1"/>
    </source>
</evidence>
<sequence length="49" mass="5576">MRRHSGSTPARAPAFIFLGPIMDWLDRVTWFLVIVLVIAAFCFPINRGD</sequence>
<keyword evidence="1" id="KW-1133">Transmembrane helix</keyword>
<dbReference type="RefSeq" id="WP_259449008.1">
    <property type="nucleotide sequence ID" value="NZ_CP119520.1"/>
</dbReference>
<keyword evidence="1" id="KW-0472">Membrane</keyword>
<dbReference type="EMBL" id="JANUHC010000003">
    <property type="protein sequence ID" value="MCS0629913.1"/>
    <property type="molecule type" value="Genomic_DNA"/>
</dbReference>
<feature type="transmembrane region" description="Helical" evidence="1">
    <location>
        <begin position="28"/>
        <end position="46"/>
    </location>
</feature>
<name>A0ABT2BXQ2_9BURK</name>
<protein>
    <submittedName>
        <fullName evidence="2">Uncharacterized protein</fullName>
    </submittedName>
</protein>
<keyword evidence="3" id="KW-1185">Reference proteome</keyword>